<dbReference type="AlphaFoldDB" id="A0A9D4YJ76"/>
<comment type="caution">
    <text evidence="2">The sequence shown here is derived from an EMBL/GenBank/DDBJ whole genome shotgun (WGS) entry which is preliminary data.</text>
</comment>
<dbReference type="Gramene" id="Psat01G0019900-T1">
    <property type="protein sequence ID" value="KAI5440627.1"/>
    <property type="gene ID" value="KIW84_010199"/>
</dbReference>
<protein>
    <recommendedName>
        <fullName evidence="4">Retrotransposon gag domain-containing protein</fullName>
    </recommendedName>
</protein>
<evidence type="ECO:0008006" key="4">
    <source>
        <dbReference type="Google" id="ProtNLM"/>
    </source>
</evidence>
<evidence type="ECO:0000313" key="2">
    <source>
        <dbReference type="EMBL" id="KAI5440627.1"/>
    </source>
</evidence>
<gene>
    <name evidence="2" type="ORF">KIW84_010199</name>
</gene>
<dbReference type="EMBL" id="JAMSHJ010000001">
    <property type="protein sequence ID" value="KAI5440627.1"/>
    <property type="molecule type" value="Genomic_DNA"/>
</dbReference>
<name>A0A9D4YJ76_PEA</name>
<reference evidence="2 3" key="1">
    <citation type="journal article" date="2022" name="Nat. Genet.">
        <title>Improved pea reference genome and pan-genome highlight genomic features and evolutionary characteristics.</title>
        <authorList>
            <person name="Yang T."/>
            <person name="Liu R."/>
            <person name="Luo Y."/>
            <person name="Hu S."/>
            <person name="Wang D."/>
            <person name="Wang C."/>
            <person name="Pandey M.K."/>
            <person name="Ge S."/>
            <person name="Xu Q."/>
            <person name="Li N."/>
            <person name="Li G."/>
            <person name="Huang Y."/>
            <person name="Saxena R.K."/>
            <person name="Ji Y."/>
            <person name="Li M."/>
            <person name="Yan X."/>
            <person name="He Y."/>
            <person name="Liu Y."/>
            <person name="Wang X."/>
            <person name="Xiang C."/>
            <person name="Varshney R.K."/>
            <person name="Ding H."/>
            <person name="Gao S."/>
            <person name="Zong X."/>
        </authorList>
    </citation>
    <scope>NUCLEOTIDE SEQUENCE [LARGE SCALE GENOMIC DNA]</scope>
    <source>
        <strain evidence="2 3">cv. Zhongwan 6</strain>
    </source>
</reference>
<proteinExistence type="predicted"/>
<feature type="region of interest" description="Disordered" evidence="1">
    <location>
        <begin position="216"/>
        <end position="237"/>
    </location>
</feature>
<organism evidence="2 3">
    <name type="scientific">Pisum sativum</name>
    <name type="common">Garden pea</name>
    <name type="synonym">Lathyrus oleraceus</name>
    <dbReference type="NCBI Taxonomy" id="3888"/>
    <lineage>
        <taxon>Eukaryota</taxon>
        <taxon>Viridiplantae</taxon>
        <taxon>Streptophyta</taxon>
        <taxon>Embryophyta</taxon>
        <taxon>Tracheophyta</taxon>
        <taxon>Spermatophyta</taxon>
        <taxon>Magnoliopsida</taxon>
        <taxon>eudicotyledons</taxon>
        <taxon>Gunneridae</taxon>
        <taxon>Pentapetalae</taxon>
        <taxon>rosids</taxon>
        <taxon>fabids</taxon>
        <taxon>Fabales</taxon>
        <taxon>Fabaceae</taxon>
        <taxon>Papilionoideae</taxon>
        <taxon>50 kb inversion clade</taxon>
        <taxon>NPAAA clade</taxon>
        <taxon>Hologalegina</taxon>
        <taxon>IRL clade</taxon>
        <taxon>Fabeae</taxon>
        <taxon>Lathyrus</taxon>
    </lineage>
</organism>
<sequence length="386" mass="43344">MDPSKLLGNLQSKFDVQFTDLRSLLKSSLTSHTEQIHNTLHNHLLDVDTKVANLKLHTPTSSQGFSGAASRTLKLSVPRFDGSNPIDWIFQIEAFFAFHDTPDTARLQIVLFHLEGCAAAWFQWAMRHNLLPFWSVFLEAVRDRFSPTAYEDVEGDLSKLTQRFFITGLKRNLRQELQFHRPPTLMAAFAMTRAYEARLDDNPTHVKSWSHGSSSASSPIFLNPTPASTHNPSTQTQHRALNPYTSLTQKTTPQPALLPTPNSTSLVHLISPAEIRDRRAKGLCFKCDEKLGPSHRCKSNVMLLLGSEDDEPEPETEDHPPDEVSGDISSLHVLSSQLQGRSLRVTDLYKQHKFPILIDSDNTHNFIKPALVEQLGISVTPCHVFA</sequence>
<accession>A0A9D4YJ76</accession>
<evidence type="ECO:0000313" key="3">
    <source>
        <dbReference type="Proteomes" id="UP001058974"/>
    </source>
</evidence>
<keyword evidence="3" id="KW-1185">Reference proteome</keyword>
<dbReference type="Proteomes" id="UP001058974">
    <property type="component" value="Chromosome 1"/>
</dbReference>
<feature type="compositionally biased region" description="Polar residues" evidence="1">
    <location>
        <begin position="225"/>
        <end position="237"/>
    </location>
</feature>
<evidence type="ECO:0000256" key="1">
    <source>
        <dbReference type="SAM" id="MobiDB-lite"/>
    </source>
</evidence>